<evidence type="ECO:0000313" key="3">
    <source>
        <dbReference type="Proteomes" id="UP000799764"/>
    </source>
</evidence>
<dbReference type="PANTHER" id="PTHR43798">
    <property type="entry name" value="MONOACYLGLYCEROL LIPASE"/>
    <property type="match status" value="1"/>
</dbReference>
<dbReference type="EMBL" id="MU001493">
    <property type="protein sequence ID" value="KAF2450401.1"/>
    <property type="molecule type" value="Genomic_DNA"/>
</dbReference>
<evidence type="ECO:0000259" key="1">
    <source>
        <dbReference type="Pfam" id="PF00561"/>
    </source>
</evidence>
<keyword evidence="3" id="KW-1185">Reference proteome</keyword>
<accession>A0A9P4PX24</accession>
<feature type="domain" description="AB hydrolase-1" evidence="1">
    <location>
        <begin position="69"/>
        <end position="151"/>
    </location>
</feature>
<name>A0A9P4PX24_9PLEO</name>
<organism evidence="2 3">
    <name type="scientific">Karstenula rhodostoma CBS 690.94</name>
    <dbReference type="NCBI Taxonomy" id="1392251"/>
    <lineage>
        <taxon>Eukaryota</taxon>
        <taxon>Fungi</taxon>
        <taxon>Dikarya</taxon>
        <taxon>Ascomycota</taxon>
        <taxon>Pezizomycotina</taxon>
        <taxon>Dothideomycetes</taxon>
        <taxon>Pleosporomycetidae</taxon>
        <taxon>Pleosporales</taxon>
        <taxon>Massarineae</taxon>
        <taxon>Didymosphaeriaceae</taxon>
        <taxon>Karstenula</taxon>
    </lineage>
</organism>
<sequence length="261" mass="28366">MSPLWRALYADTRGRDCKVGQLIYPGAGHTQGHGLDQLCLLASSGPEDAIPRAWSFSKAGPAMRTTRAIKSLCSSRGFRVIALDLREHRRSSAPASIYEYSMKAFVEDVFALLQDLSIGPAIIMAHSMSTIIASILAVERPDMVKALILAHLLYCGTPPALATMSDAMCQNPGAAHMVAESFEYHMYTAQTLWWLRTWHIRRVSVALAGCGQAIVDLFESVVGQTDMAKAFMSKRVAPRLVITMNALPAGAAWEAELGLGT</sequence>
<dbReference type="OrthoDB" id="408373at2759"/>
<dbReference type="InterPro" id="IPR050266">
    <property type="entry name" value="AB_hydrolase_sf"/>
</dbReference>
<dbReference type="InterPro" id="IPR000073">
    <property type="entry name" value="AB_hydrolase_1"/>
</dbReference>
<dbReference type="Pfam" id="PF00561">
    <property type="entry name" value="Abhydrolase_1"/>
    <property type="match status" value="1"/>
</dbReference>
<protein>
    <submittedName>
        <fullName evidence="2">Alpha/beta-hydrolase</fullName>
    </submittedName>
</protein>
<gene>
    <name evidence="2" type="ORF">P171DRAFT_479490</name>
</gene>
<evidence type="ECO:0000313" key="2">
    <source>
        <dbReference type="EMBL" id="KAF2450401.1"/>
    </source>
</evidence>
<proteinExistence type="predicted"/>
<comment type="caution">
    <text evidence="2">The sequence shown here is derived from an EMBL/GenBank/DDBJ whole genome shotgun (WGS) entry which is preliminary data.</text>
</comment>
<reference evidence="2" key="1">
    <citation type="journal article" date="2020" name="Stud. Mycol.">
        <title>101 Dothideomycetes genomes: a test case for predicting lifestyles and emergence of pathogens.</title>
        <authorList>
            <person name="Haridas S."/>
            <person name="Albert R."/>
            <person name="Binder M."/>
            <person name="Bloem J."/>
            <person name="Labutti K."/>
            <person name="Salamov A."/>
            <person name="Andreopoulos B."/>
            <person name="Baker S."/>
            <person name="Barry K."/>
            <person name="Bills G."/>
            <person name="Bluhm B."/>
            <person name="Cannon C."/>
            <person name="Castanera R."/>
            <person name="Culley D."/>
            <person name="Daum C."/>
            <person name="Ezra D."/>
            <person name="Gonzalez J."/>
            <person name="Henrissat B."/>
            <person name="Kuo A."/>
            <person name="Liang C."/>
            <person name="Lipzen A."/>
            <person name="Lutzoni F."/>
            <person name="Magnuson J."/>
            <person name="Mondo S."/>
            <person name="Nolan M."/>
            <person name="Ohm R."/>
            <person name="Pangilinan J."/>
            <person name="Park H.-J."/>
            <person name="Ramirez L."/>
            <person name="Alfaro M."/>
            <person name="Sun H."/>
            <person name="Tritt A."/>
            <person name="Yoshinaga Y."/>
            <person name="Zwiers L.-H."/>
            <person name="Turgeon B."/>
            <person name="Goodwin S."/>
            <person name="Spatafora J."/>
            <person name="Crous P."/>
            <person name="Grigoriev I."/>
        </authorList>
    </citation>
    <scope>NUCLEOTIDE SEQUENCE</scope>
    <source>
        <strain evidence="2">CBS 690.94</strain>
    </source>
</reference>
<dbReference type="AlphaFoldDB" id="A0A9P4PX24"/>
<dbReference type="Proteomes" id="UP000799764">
    <property type="component" value="Unassembled WGS sequence"/>
</dbReference>
<dbReference type="GO" id="GO:0016020">
    <property type="term" value="C:membrane"/>
    <property type="evidence" value="ECO:0007669"/>
    <property type="project" value="TreeGrafter"/>
</dbReference>
<dbReference type="InterPro" id="IPR029058">
    <property type="entry name" value="AB_hydrolase_fold"/>
</dbReference>
<dbReference type="SUPFAM" id="SSF53474">
    <property type="entry name" value="alpha/beta-Hydrolases"/>
    <property type="match status" value="1"/>
</dbReference>
<dbReference type="Gene3D" id="3.40.50.1820">
    <property type="entry name" value="alpha/beta hydrolase"/>
    <property type="match status" value="1"/>
</dbReference>
<dbReference type="PANTHER" id="PTHR43798:SF33">
    <property type="entry name" value="HYDROLASE, PUTATIVE (AFU_ORTHOLOGUE AFUA_2G14860)-RELATED"/>
    <property type="match status" value="1"/>
</dbReference>